<dbReference type="GO" id="GO:0043657">
    <property type="term" value="C:host cell"/>
    <property type="evidence" value="ECO:0007669"/>
    <property type="project" value="GOC"/>
</dbReference>
<keyword evidence="10" id="KW-0238">DNA-binding</keyword>
<dbReference type="GO" id="GO:0039615">
    <property type="term" value="C:T=1 icosahedral viral capsid"/>
    <property type="evidence" value="ECO:0007669"/>
    <property type="project" value="UniProtKB-KW"/>
</dbReference>
<dbReference type="PRINTS" id="PR00223">
    <property type="entry name" value="GEMCOATARBR1"/>
</dbReference>
<keyword evidence="7 15" id="KW-0167">Capsid protein</keyword>
<sequence length="271" mass="30940">MSTWSGVKRERPPYTPGYALRNPSPYKRSGVRRSLFQTPSAPVARRRRVWMKSRRTSSKNKLMPSEIQVYKDGIGSGTNGATITSNGLITMLNNYSRGIGRDMRNSVVTKTVHMHFDAVLMANDRFWEAPNCMTMYSWIIYDREPGGTFPTITDIFDMTHKGFPMLYKVQASVRDRFIVKRKFTSVLRSTGQAYGEKSSYKAPVMPPVKKPISVKMRNCWIKSDWKDTAGGKYEDLKSGAILFVCINDDTNSGFDFSLLGDWTMYFVNPRL</sequence>
<evidence type="ECO:0000256" key="1">
    <source>
        <dbReference type="ARBA" id="ARBA00004147"/>
    </source>
</evidence>
<evidence type="ECO:0000313" key="15">
    <source>
        <dbReference type="EMBL" id="QLJ85087.1"/>
    </source>
</evidence>
<evidence type="ECO:0000256" key="4">
    <source>
        <dbReference type="ARBA" id="ARBA00018091"/>
    </source>
</evidence>
<dbReference type="GO" id="GO:0042025">
    <property type="term" value="C:host cell nucleus"/>
    <property type="evidence" value="ECO:0007669"/>
    <property type="project" value="UniProtKB-SubCell"/>
</dbReference>
<proteinExistence type="inferred from homology"/>
<protein>
    <recommendedName>
        <fullName evidence="4">Capsid protein</fullName>
    </recommendedName>
    <alternativeName>
        <fullName evidence="13">Coat protein</fullName>
    </alternativeName>
</protein>
<name>A0A7D5Y2N2_9GEMI</name>
<dbReference type="Gene3D" id="2.60.120.20">
    <property type="match status" value="1"/>
</dbReference>
<evidence type="ECO:0000256" key="8">
    <source>
        <dbReference type="ARBA" id="ARBA00022562"/>
    </source>
</evidence>
<evidence type="ECO:0000256" key="13">
    <source>
        <dbReference type="ARBA" id="ARBA00031336"/>
    </source>
</evidence>
<evidence type="ECO:0000256" key="5">
    <source>
        <dbReference type="ARBA" id="ARBA00022431"/>
    </source>
</evidence>
<evidence type="ECO:0000256" key="3">
    <source>
        <dbReference type="ARBA" id="ARBA00005468"/>
    </source>
</evidence>
<evidence type="ECO:0000256" key="12">
    <source>
        <dbReference type="ARBA" id="ARBA00025657"/>
    </source>
</evidence>
<evidence type="ECO:0000256" key="14">
    <source>
        <dbReference type="SAM" id="MobiDB-lite"/>
    </source>
</evidence>
<dbReference type="GO" id="GO:0046718">
    <property type="term" value="P:symbiont entry into host cell"/>
    <property type="evidence" value="ECO:0007669"/>
    <property type="project" value="UniProtKB-KW"/>
</dbReference>
<dbReference type="PRINTS" id="PR00226">
    <property type="entry name" value="GEMCOATMSV"/>
</dbReference>
<feature type="region of interest" description="Disordered" evidence="14">
    <location>
        <begin position="1"/>
        <end position="35"/>
    </location>
</feature>
<accession>A0A7D5Y2N2</accession>
<evidence type="ECO:0000256" key="6">
    <source>
        <dbReference type="ARBA" id="ARBA00022524"/>
    </source>
</evidence>
<dbReference type="InterPro" id="IPR029053">
    <property type="entry name" value="Viral_coat"/>
</dbReference>
<dbReference type="Pfam" id="PF00844">
    <property type="entry name" value="Gemini_coat"/>
    <property type="match status" value="1"/>
</dbReference>
<evidence type="ECO:0000256" key="10">
    <source>
        <dbReference type="ARBA" id="ARBA00023125"/>
    </source>
</evidence>
<comment type="subcellular location">
    <subcellularLocation>
        <location evidence="1">Host nucleus</location>
    </subcellularLocation>
    <subcellularLocation>
        <location evidence="2">Virion</location>
    </subcellularLocation>
</comment>
<gene>
    <name evidence="15" type="primary">V1</name>
    <name evidence="15" type="synonym">cp</name>
</gene>
<dbReference type="GO" id="GO:0003677">
    <property type="term" value="F:DNA binding"/>
    <property type="evidence" value="ECO:0007669"/>
    <property type="project" value="UniProtKB-KW"/>
</dbReference>
<dbReference type="InterPro" id="IPR000143">
    <property type="entry name" value="Gemcoat_MSV"/>
</dbReference>
<reference evidence="15" key="1">
    <citation type="submission" date="2020-02" db="EMBL/GenBank/DDBJ databases">
        <title>Host range of sesame curly top virus in south-eastern Iran.</title>
        <authorList>
            <person name="Hasanvand V."/>
            <person name="Heydanejad J."/>
            <person name="Massumi H."/>
            <person name="Kleinow T."/>
            <person name="Jeske H."/>
            <person name="Varsani A."/>
        </authorList>
    </citation>
    <scope>NUCLEOTIDE SEQUENCE</scope>
    <source>
        <strain evidence="15">IR:Bag:13Ba:Egg:17</strain>
    </source>
</reference>
<evidence type="ECO:0000256" key="11">
    <source>
        <dbReference type="ARBA" id="ARBA00023296"/>
    </source>
</evidence>
<keyword evidence="6" id="KW-1163">Viral penetration into host nucleus</keyword>
<dbReference type="GO" id="GO:0005198">
    <property type="term" value="F:structural molecule activity"/>
    <property type="evidence" value="ECO:0007669"/>
    <property type="project" value="InterPro"/>
</dbReference>
<dbReference type="InterPro" id="IPR000263">
    <property type="entry name" value="GV_A/BR1_coat"/>
</dbReference>
<comment type="similarity">
    <text evidence="3">Belongs to the geminiviridae capsid protein family.</text>
</comment>
<keyword evidence="11" id="KW-1160">Virus entry into host cell</keyword>
<keyword evidence="8" id="KW-1048">Host nucleus</keyword>
<dbReference type="GO" id="GO:0075732">
    <property type="term" value="P:viral penetration into host nucleus"/>
    <property type="evidence" value="ECO:0007669"/>
    <property type="project" value="UniProtKB-KW"/>
</dbReference>
<evidence type="ECO:0000256" key="2">
    <source>
        <dbReference type="ARBA" id="ARBA00004328"/>
    </source>
</evidence>
<dbReference type="EMBL" id="MT041693">
    <property type="protein sequence ID" value="QLJ85087.1"/>
    <property type="molecule type" value="Genomic_DNA"/>
</dbReference>
<comment type="function">
    <text evidence="12">Encapsidates the viral genome into characteristic twinned ('geminate') particles. Binds the genomic viral ssDNA and shuttles it into and out of the cell nucleus. Plays a role in protection of the genome from degradation, virus acquisition and transmission by insect vectors, infectivity, and systemic movement. The CP of monopartite geminiviruses is absolutely essential for virus movement.</text>
</comment>
<evidence type="ECO:0000256" key="7">
    <source>
        <dbReference type="ARBA" id="ARBA00022561"/>
    </source>
</evidence>
<organism evidence="15">
    <name type="scientific">Sesame curly top virus</name>
    <dbReference type="NCBI Taxonomy" id="2487726"/>
    <lineage>
        <taxon>Viruses</taxon>
        <taxon>Monodnaviria</taxon>
        <taxon>Shotokuvirae</taxon>
        <taxon>Cressdnaviricota</taxon>
        <taxon>Repensiviricetes</taxon>
        <taxon>Geplafuvirales</taxon>
        <taxon>Geminiviridae</taxon>
        <taxon>Turncurtovirus</taxon>
        <taxon>Turncurtovirus sesami</taxon>
    </lineage>
</organism>
<evidence type="ECO:0000256" key="9">
    <source>
        <dbReference type="ARBA" id="ARBA00022844"/>
    </source>
</evidence>
<keyword evidence="9" id="KW-0946">Virion</keyword>
<keyword evidence="5" id="KW-1140">T=1 icosahedral capsid protein</keyword>